<name>A0A2S1SF16_9FLAO</name>
<evidence type="ECO:0008006" key="3">
    <source>
        <dbReference type="Google" id="ProtNLM"/>
    </source>
</evidence>
<gene>
    <name evidence="1" type="ORF">HYN49_03340</name>
</gene>
<dbReference type="RefSeq" id="WP_108902798.1">
    <property type="nucleotide sequence ID" value="NZ_CP029187.1"/>
</dbReference>
<protein>
    <recommendedName>
        <fullName evidence="3">Lipocalin-like domain-containing protein</fullName>
    </recommendedName>
</protein>
<dbReference type="AlphaFoldDB" id="A0A2S1SF16"/>
<evidence type="ECO:0000313" key="2">
    <source>
        <dbReference type="Proteomes" id="UP000244937"/>
    </source>
</evidence>
<dbReference type="KEGG" id="fpal:HYN49_03340"/>
<dbReference type="Proteomes" id="UP000244937">
    <property type="component" value="Chromosome"/>
</dbReference>
<proteinExistence type="predicted"/>
<organism evidence="1 2">
    <name type="scientific">Flavobacterium pallidum</name>
    <dbReference type="NCBI Taxonomy" id="2172098"/>
    <lineage>
        <taxon>Bacteria</taxon>
        <taxon>Pseudomonadati</taxon>
        <taxon>Bacteroidota</taxon>
        <taxon>Flavobacteriia</taxon>
        <taxon>Flavobacteriales</taxon>
        <taxon>Flavobacteriaceae</taxon>
        <taxon>Flavobacterium</taxon>
    </lineage>
</organism>
<dbReference type="EMBL" id="CP029187">
    <property type="protein sequence ID" value="AWI25003.1"/>
    <property type="molecule type" value="Genomic_DNA"/>
</dbReference>
<accession>A0A2S1SF16</accession>
<evidence type="ECO:0000313" key="1">
    <source>
        <dbReference type="EMBL" id="AWI25003.1"/>
    </source>
</evidence>
<reference evidence="1 2" key="1">
    <citation type="submission" date="2018-05" db="EMBL/GenBank/DDBJ databases">
        <title>Genome sequencing of Flavobacterium sp. HYN0049.</title>
        <authorList>
            <person name="Yi H."/>
            <person name="Baek C."/>
        </authorList>
    </citation>
    <scope>NUCLEOTIDE SEQUENCE [LARGE SCALE GENOMIC DNA]</scope>
    <source>
        <strain evidence="1 2">HYN0049</strain>
    </source>
</reference>
<dbReference type="OrthoDB" id="9846201at2"/>
<sequence>MKKTIVALMAGVIFGCTSNEQSLIGKWKKTEQHVGGNAGEKAIVEKISAGKTYTFGKDNKLSVLADGIHDSGVYEVIKEKKYHILHVISLNRTETFDQYFRIHFVDSTKMDKMAFVPIHPDNEIMYSAGRTDIYEKLE</sequence>
<dbReference type="PROSITE" id="PS51257">
    <property type="entry name" value="PROKAR_LIPOPROTEIN"/>
    <property type="match status" value="1"/>
</dbReference>
<keyword evidence="2" id="KW-1185">Reference proteome</keyword>